<dbReference type="Gene3D" id="3.10.129.10">
    <property type="entry name" value="Hotdog Thioesterase"/>
    <property type="match status" value="1"/>
</dbReference>
<dbReference type="PANTHER" id="PTHR31793">
    <property type="entry name" value="4-HYDROXYBENZOYL-COA THIOESTERASE FAMILY MEMBER"/>
    <property type="match status" value="1"/>
</dbReference>
<organism evidence="1 2">
    <name type="scientific">Cryptosporangium japonicum</name>
    <dbReference type="NCBI Taxonomy" id="80872"/>
    <lineage>
        <taxon>Bacteria</taxon>
        <taxon>Bacillati</taxon>
        <taxon>Actinomycetota</taxon>
        <taxon>Actinomycetes</taxon>
        <taxon>Cryptosporangiales</taxon>
        <taxon>Cryptosporangiaceae</taxon>
        <taxon>Cryptosporangium</taxon>
    </lineage>
</organism>
<keyword evidence="2" id="KW-1185">Reference proteome</keyword>
<comment type="caution">
    <text evidence="1">The sequence shown here is derived from an EMBL/GenBank/DDBJ whole genome shotgun (WGS) entry which is preliminary data.</text>
</comment>
<reference evidence="2" key="1">
    <citation type="journal article" date="2019" name="Int. J. Syst. Evol. Microbiol.">
        <title>The Global Catalogue of Microorganisms (GCM) 10K type strain sequencing project: providing services to taxonomists for standard genome sequencing and annotation.</title>
        <authorList>
            <consortium name="The Broad Institute Genomics Platform"/>
            <consortium name="The Broad Institute Genome Sequencing Center for Infectious Disease"/>
            <person name="Wu L."/>
            <person name="Ma J."/>
        </authorList>
    </citation>
    <scope>NUCLEOTIDE SEQUENCE [LARGE SCALE GENOMIC DNA]</scope>
    <source>
        <strain evidence="2">JCM 10425</strain>
    </source>
</reference>
<dbReference type="InterPro" id="IPR029069">
    <property type="entry name" value="HotDog_dom_sf"/>
</dbReference>
<dbReference type="PANTHER" id="PTHR31793:SF24">
    <property type="entry name" value="LONG-CHAIN ACYL-COA THIOESTERASE FADM"/>
    <property type="match status" value="1"/>
</dbReference>
<sequence length="150" mass="16389">MTHTTRIAVRSDDIDVNGHVRDSKYLDYAVHARWVTLAHAGLDATKLVAAGLGPVNLEVSITYSRELVLGDEVAVETRFEYPSPKLVKVVQTLTRRDGVVAAQVVSVTGLMDLRARKLVDDAAGRYGEFLRDLTVVDLVPFTGSAPRTGR</sequence>
<protein>
    <recommendedName>
        <fullName evidence="3">Thioesterase</fullName>
    </recommendedName>
</protein>
<dbReference type="RefSeq" id="WP_344647753.1">
    <property type="nucleotide sequence ID" value="NZ_BAAAGX010000006.1"/>
</dbReference>
<name>A0ABP3DC99_9ACTN</name>
<dbReference type="Pfam" id="PF13279">
    <property type="entry name" value="4HBT_2"/>
    <property type="match status" value="1"/>
</dbReference>
<dbReference type="SUPFAM" id="SSF54637">
    <property type="entry name" value="Thioesterase/thiol ester dehydrase-isomerase"/>
    <property type="match status" value="1"/>
</dbReference>
<accession>A0ABP3DC99</accession>
<dbReference type="InterPro" id="IPR050563">
    <property type="entry name" value="4-hydroxybenzoyl-CoA_TE"/>
</dbReference>
<evidence type="ECO:0000313" key="1">
    <source>
        <dbReference type="EMBL" id="GAA0228548.1"/>
    </source>
</evidence>
<evidence type="ECO:0000313" key="2">
    <source>
        <dbReference type="Proteomes" id="UP001500967"/>
    </source>
</evidence>
<dbReference type="EMBL" id="BAAAGX010000006">
    <property type="protein sequence ID" value="GAA0228548.1"/>
    <property type="molecule type" value="Genomic_DNA"/>
</dbReference>
<gene>
    <name evidence="1" type="ORF">GCM10009539_12450</name>
</gene>
<proteinExistence type="predicted"/>
<dbReference type="CDD" id="cd00586">
    <property type="entry name" value="4HBT"/>
    <property type="match status" value="1"/>
</dbReference>
<evidence type="ECO:0008006" key="3">
    <source>
        <dbReference type="Google" id="ProtNLM"/>
    </source>
</evidence>
<dbReference type="Proteomes" id="UP001500967">
    <property type="component" value="Unassembled WGS sequence"/>
</dbReference>